<feature type="domain" description="YdhG-like" evidence="1">
    <location>
        <begin position="16"/>
        <end position="109"/>
    </location>
</feature>
<dbReference type="Pfam" id="PF08818">
    <property type="entry name" value="DUF1801"/>
    <property type="match status" value="1"/>
</dbReference>
<organism evidence="2 3">
    <name type="scientific">Cellulophaga geojensis KL-A</name>
    <dbReference type="NCBI Taxonomy" id="1328323"/>
    <lineage>
        <taxon>Bacteria</taxon>
        <taxon>Pseudomonadati</taxon>
        <taxon>Bacteroidota</taxon>
        <taxon>Flavobacteriia</taxon>
        <taxon>Flavobacteriales</taxon>
        <taxon>Flavobacteriaceae</taxon>
        <taxon>Cellulophaga</taxon>
    </lineage>
</organism>
<dbReference type="InterPro" id="IPR014922">
    <property type="entry name" value="YdhG-like"/>
</dbReference>
<keyword evidence="3" id="KW-1185">Reference proteome</keyword>
<evidence type="ECO:0000313" key="2">
    <source>
        <dbReference type="EMBL" id="EWH13702.1"/>
    </source>
</evidence>
<proteinExistence type="predicted"/>
<accession>A0ABP3BA90</accession>
<evidence type="ECO:0000313" key="3">
    <source>
        <dbReference type="Proteomes" id="UP000019275"/>
    </source>
</evidence>
<gene>
    <name evidence="2" type="ORF">KLA_07881</name>
</gene>
<comment type="caution">
    <text evidence="2">The sequence shown here is derived from an EMBL/GenBank/DDBJ whole genome shotgun (WGS) entry which is preliminary data.</text>
</comment>
<dbReference type="EMBL" id="ARZX01000008">
    <property type="protein sequence ID" value="EWH13702.1"/>
    <property type="molecule type" value="Genomic_DNA"/>
</dbReference>
<sequence length="120" mass="14240">MKPAEEYIYNAPENYRAILMHLHGTIVRTLPSVDLKFKYKLPYFYVDDSPFCHLNYNKNYVDLVFKNGQYLTKYTELLVVDGRKKMKSLRYTSLEEVNDTVLVAVVKDAYQVRHKKFYGN</sequence>
<dbReference type="RefSeq" id="WP_034644906.1">
    <property type="nucleotide sequence ID" value="NZ_ARZX01000008.1"/>
</dbReference>
<evidence type="ECO:0000259" key="1">
    <source>
        <dbReference type="Pfam" id="PF08818"/>
    </source>
</evidence>
<dbReference type="Proteomes" id="UP000019275">
    <property type="component" value="Unassembled WGS sequence"/>
</dbReference>
<dbReference type="Gene3D" id="3.90.1150.200">
    <property type="match status" value="1"/>
</dbReference>
<reference evidence="2 3" key="1">
    <citation type="journal article" date="2014" name="Genome Announc.">
        <title>Draft Genome Sequence of the Carrageenan-Degrading Bacterium Cellulophaga sp. Strain KL-A, Isolated from Decaying Marine Algae.</title>
        <authorList>
            <person name="Shan D."/>
            <person name="Ying J."/>
            <person name="Li X."/>
            <person name="Gao Z."/>
            <person name="Wei G."/>
            <person name="Shao Z."/>
        </authorList>
    </citation>
    <scope>NUCLEOTIDE SEQUENCE [LARGE SCALE GENOMIC DNA]</scope>
    <source>
        <strain evidence="2 3">KL-A</strain>
    </source>
</reference>
<protein>
    <recommendedName>
        <fullName evidence="1">YdhG-like domain-containing protein</fullName>
    </recommendedName>
</protein>
<name>A0ABP3BA90_9FLAO</name>
<dbReference type="SUPFAM" id="SSF159888">
    <property type="entry name" value="YdhG-like"/>
    <property type="match status" value="1"/>
</dbReference>